<name>A0A4D6EJN7_9VIRU</name>
<proteinExistence type="predicted"/>
<feature type="compositionally biased region" description="Polar residues" evidence="1">
    <location>
        <begin position="22"/>
        <end position="32"/>
    </location>
</feature>
<feature type="compositionally biased region" description="Basic and acidic residues" evidence="1">
    <location>
        <begin position="1"/>
        <end position="20"/>
    </location>
</feature>
<evidence type="ECO:0000313" key="2">
    <source>
        <dbReference type="EMBL" id="QBZ81379.1"/>
    </source>
</evidence>
<dbReference type="InterPro" id="IPR043911">
    <property type="entry name" value="DUF5766"/>
</dbReference>
<sequence length="157" mass="16928">MADKTTHDDDNSDDQDRKATDANMSNTDQTAGTLKGKMMTDEDEQEHYIVGFRFKYTSADGINVRFYIDPTTTDASEWATLVNAIKTNQPYEVSTCIMNGDVSMGHASGQVKMRAHRTGAGGDGDLQVTLPAAKCLEAIEKCAAAYAAHDHSLGASS</sequence>
<organism evidence="2 3">
    <name type="scientific">Pandoravirus celtis</name>
    <dbReference type="NCBI Taxonomy" id="2568002"/>
    <lineage>
        <taxon>Viruses</taxon>
        <taxon>Pandoravirus</taxon>
    </lineage>
</organism>
<evidence type="ECO:0000256" key="1">
    <source>
        <dbReference type="SAM" id="MobiDB-lite"/>
    </source>
</evidence>
<dbReference type="Pfam" id="PF19070">
    <property type="entry name" value="DUF5766"/>
    <property type="match status" value="1"/>
</dbReference>
<accession>A0A4D6EJN7</accession>
<protein>
    <submittedName>
        <fullName evidence="2">Uncharacterized protein</fullName>
    </submittedName>
</protein>
<gene>
    <name evidence="2" type="ORF">pclt_cds_792</name>
</gene>
<feature type="region of interest" description="Disordered" evidence="1">
    <location>
        <begin position="1"/>
        <end position="39"/>
    </location>
</feature>
<dbReference type="Proteomes" id="UP001237152">
    <property type="component" value="Segment"/>
</dbReference>
<reference evidence="2" key="1">
    <citation type="journal article" date="2019" name="Front. Microbiol.">
        <title>Pandoravirus Celtis Illustrates the Microevolution Processes at Work in the Giant Pandoraviridae Genomes.</title>
        <authorList>
            <person name="Legendre M."/>
            <person name="Alempic J.M."/>
            <person name="Philippe N."/>
            <person name="Lartigue A."/>
            <person name="Jeudy S."/>
            <person name="Poirot O."/>
            <person name="Ta N.T."/>
            <person name="Nin S."/>
            <person name="Coute Y."/>
            <person name="Abergel C."/>
            <person name="Claverie J.M."/>
        </authorList>
    </citation>
    <scope>NUCLEOTIDE SEQUENCE</scope>
</reference>
<dbReference type="EMBL" id="MK174290">
    <property type="protein sequence ID" value="QBZ81379.1"/>
    <property type="molecule type" value="Genomic_DNA"/>
</dbReference>
<evidence type="ECO:0000313" key="3">
    <source>
        <dbReference type="Proteomes" id="UP001237152"/>
    </source>
</evidence>